<reference evidence="3 4" key="1">
    <citation type="submission" date="2019-03" db="EMBL/GenBank/DDBJ databases">
        <title>Single cell metagenomics reveals metabolic interactions within the superorganism composed of flagellate Streblomastix strix and complex community of Bacteroidetes bacteria on its surface.</title>
        <authorList>
            <person name="Treitli S.C."/>
            <person name="Kolisko M."/>
            <person name="Husnik F."/>
            <person name="Keeling P."/>
            <person name="Hampl V."/>
        </authorList>
    </citation>
    <scope>NUCLEOTIDE SEQUENCE [LARGE SCALE GENOMIC DNA]</scope>
    <source>
        <strain evidence="3">ST1C</strain>
    </source>
</reference>
<dbReference type="InterPro" id="IPR050348">
    <property type="entry name" value="Protein-Tyr_Phosphatase"/>
</dbReference>
<organism evidence="3 4">
    <name type="scientific">Streblomastix strix</name>
    <dbReference type="NCBI Taxonomy" id="222440"/>
    <lineage>
        <taxon>Eukaryota</taxon>
        <taxon>Metamonada</taxon>
        <taxon>Preaxostyla</taxon>
        <taxon>Oxymonadida</taxon>
        <taxon>Streblomastigidae</taxon>
        <taxon>Streblomastix</taxon>
    </lineage>
</organism>
<dbReference type="PRINTS" id="PR00700">
    <property type="entry name" value="PRTYPHPHTASE"/>
</dbReference>
<sequence>MAQKPGQFLRDQLTVETKETLQAQKPTQTEPDVIEDFLSLNNKDFSYSNIQARQNKSHNRYSDILPWDNFIPKIEGLECSYCNASIWLHGGRNIIMAQAPLQNTLEQFWAVIYQHKVAAIVKLVENNPTLCFFYWPEVGQSYEAGRYRIYCLEYKQTTPPIEFSYRILEITDLKSSTENKHTAVMFDYPNRPENEFPDNCGTLFTIIQAAHKISQNIRKPILVHCSNGIGRTGMFCAIQITLSNVLDCLIDYRNARGSTNILIDDLLLKQLETQFSQFLPLPQVILSLRASRHPKV</sequence>
<dbReference type="SUPFAM" id="SSF52799">
    <property type="entry name" value="(Phosphotyrosine protein) phosphatases II"/>
    <property type="match status" value="1"/>
</dbReference>
<dbReference type="SMART" id="SM00404">
    <property type="entry name" value="PTPc_motif"/>
    <property type="match status" value="1"/>
</dbReference>
<feature type="domain" description="Tyrosine specific protein phosphatases" evidence="2">
    <location>
        <begin position="201"/>
        <end position="296"/>
    </location>
</feature>
<dbReference type="CDD" id="cd00047">
    <property type="entry name" value="PTPc"/>
    <property type="match status" value="1"/>
</dbReference>
<comment type="caution">
    <text evidence="3">The sequence shown here is derived from an EMBL/GenBank/DDBJ whole genome shotgun (WGS) entry which is preliminary data.</text>
</comment>
<dbReference type="PROSITE" id="PS50056">
    <property type="entry name" value="TYR_PHOSPHATASE_2"/>
    <property type="match status" value="1"/>
</dbReference>
<dbReference type="PROSITE" id="PS00383">
    <property type="entry name" value="TYR_PHOSPHATASE_1"/>
    <property type="match status" value="1"/>
</dbReference>
<dbReference type="AlphaFoldDB" id="A0A5J4UKC6"/>
<evidence type="ECO:0000313" key="4">
    <source>
        <dbReference type="Proteomes" id="UP000324800"/>
    </source>
</evidence>
<dbReference type="PANTHER" id="PTHR19134">
    <property type="entry name" value="RECEPTOR-TYPE TYROSINE-PROTEIN PHOSPHATASE"/>
    <property type="match status" value="1"/>
</dbReference>
<proteinExistence type="predicted"/>
<feature type="domain" description="Tyrosine-protein phosphatase" evidence="1">
    <location>
        <begin position="33"/>
        <end position="296"/>
    </location>
</feature>
<dbReference type="SMART" id="SM00194">
    <property type="entry name" value="PTPc"/>
    <property type="match status" value="1"/>
</dbReference>
<dbReference type="InterPro" id="IPR000242">
    <property type="entry name" value="PTP_cat"/>
</dbReference>
<dbReference type="PANTHER" id="PTHR19134:SF449">
    <property type="entry name" value="TYROSINE-PROTEIN PHOSPHATASE 1"/>
    <property type="match status" value="1"/>
</dbReference>
<protein>
    <submittedName>
        <fullName evidence="3">Putative Tyrosine-protein phosphatase non-receptor type 1</fullName>
    </submittedName>
</protein>
<evidence type="ECO:0000259" key="1">
    <source>
        <dbReference type="PROSITE" id="PS50055"/>
    </source>
</evidence>
<dbReference type="PROSITE" id="PS50055">
    <property type="entry name" value="TYR_PHOSPHATASE_PTP"/>
    <property type="match status" value="1"/>
</dbReference>
<accession>A0A5J4UKC6</accession>
<gene>
    <name evidence="3" type="ORF">EZS28_034298</name>
</gene>
<evidence type="ECO:0000313" key="3">
    <source>
        <dbReference type="EMBL" id="KAA6370175.1"/>
    </source>
</evidence>
<dbReference type="Gene3D" id="3.90.190.10">
    <property type="entry name" value="Protein tyrosine phosphatase superfamily"/>
    <property type="match status" value="1"/>
</dbReference>
<dbReference type="Proteomes" id="UP000324800">
    <property type="component" value="Unassembled WGS sequence"/>
</dbReference>
<dbReference type="InterPro" id="IPR000387">
    <property type="entry name" value="Tyr_Pase_dom"/>
</dbReference>
<keyword evidence="3" id="KW-0675">Receptor</keyword>
<dbReference type="EMBL" id="SNRW01015650">
    <property type="protein sequence ID" value="KAA6370175.1"/>
    <property type="molecule type" value="Genomic_DNA"/>
</dbReference>
<dbReference type="InterPro" id="IPR003595">
    <property type="entry name" value="Tyr_Pase_cat"/>
</dbReference>
<dbReference type="OrthoDB" id="6058203at2759"/>
<dbReference type="GO" id="GO:0004725">
    <property type="term" value="F:protein tyrosine phosphatase activity"/>
    <property type="evidence" value="ECO:0007669"/>
    <property type="project" value="InterPro"/>
</dbReference>
<dbReference type="InterPro" id="IPR016130">
    <property type="entry name" value="Tyr_Pase_AS"/>
</dbReference>
<evidence type="ECO:0000259" key="2">
    <source>
        <dbReference type="PROSITE" id="PS50056"/>
    </source>
</evidence>
<name>A0A5J4UKC6_9EUKA</name>
<dbReference type="InterPro" id="IPR029021">
    <property type="entry name" value="Prot-tyrosine_phosphatase-like"/>
</dbReference>
<dbReference type="Pfam" id="PF00102">
    <property type="entry name" value="Y_phosphatase"/>
    <property type="match status" value="1"/>
</dbReference>